<comment type="caution">
    <text evidence="3">The sequence shown here is derived from an EMBL/GenBank/DDBJ whole genome shotgun (WGS) entry which is preliminary data.</text>
</comment>
<dbReference type="SUPFAM" id="SSF52540">
    <property type="entry name" value="P-loop containing nucleoside triphosphate hydrolases"/>
    <property type="match status" value="1"/>
</dbReference>
<evidence type="ECO:0000256" key="2">
    <source>
        <dbReference type="SAM" id="MobiDB-lite"/>
    </source>
</evidence>
<dbReference type="Gene3D" id="3.40.50.300">
    <property type="entry name" value="P-loop containing nucleotide triphosphate hydrolases"/>
    <property type="match status" value="1"/>
</dbReference>
<name>A0ABQ6JNQ5_9ACTN</name>
<evidence type="ECO:0000256" key="1">
    <source>
        <dbReference type="ARBA" id="ARBA00022737"/>
    </source>
</evidence>
<reference evidence="4" key="1">
    <citation type="journal article" date="2019" name="Int. J. Syst. Evol. Microbiol.">
        <title>The Global Catalogue of Microorganisms (GCM) 10K type strain sequencing project: providing services to taxonomists for standard genome sequencing and annotation.</title>
        <authorList>
            <consortium name="The Broad Institute Genomics Platform"/>
            <consortium name="The Broad Institute Genome Sequencing Center for Infectious Disease"/>
            <person name="Wu L."/>
            <person name="Ma J."/>
        </authorList>
    </citation>
    <scope>NUCLEOTIDE SEQUENCE [LARGE SCALE GENOMIC DNA]</scope>
    <source>
        <strain evidence="4">NBRC 108730</strain>
    </source>
</reference>
<dbReference type="EMBL" id="BSUZ01000001">
    <property type="protein sequence ID" value="GMA89191.1"/>
    <property type="molecule type" value="Genomic_DNA"/>
</dbReference>
<dbReference type="InterPro" id="IPR050611">
    <property type="entry name" value="ABCF"/>
</dbReference>
<protein>
    <recommendedName>
        <fullName evidence="5">ABC transporter domain-containing protein</fullName>
    </recommendedName>
</protein>
<organism evidence="3 4">
    <name type="scientific">Angustibacter aerolatus</name>
    <dbReference type="NCBI Taxonomy" id="1162965"/>
    <lineage>
        <taxon>Bacteria</taxon>
        <taxon>Bacillati</taxon>
        <taxon>Actinomycetota</taxon>
        <taxon>Actinomycetes</taxon>
        <taxon>Kineosporiales</taxon>
        <taxon>Kineosporiaceae</taxon>
    </lineage>
</organism>
<gene>
    <name evidence="3" type="ORF">GCM10025868_44410</name>
</gene>
<proteinExistence type="predicted"/>
<sequence length="208" mass="21508">MPDRPTAEVRTLLAKFGLGAEHVLRAASTLSPGERTRAGLALLQAEGSTCSCSTSRPTTSTCRRSCRLEQAVESYDGTLVLVTHDRRMLDTVRATRRWHVDAGRVDELDPARAVDVSGGGAARRRGSTGATGAAGAPTAALGDLGLHLRPALLDACPVLRVVRHLLGLDGGLVHHLLGAGVAGRLATRSNSDAIGGAPCVVGGRGVVR</sequence>
<dbReference type="PANTHER" id="PTHR19211">
    <property type="entry name" value="ATP-BINDING TRANSPORT PROTEIN-RELATED"/>
    <property type="match status" value="1"/>
</dbReference>
<dbReference type="PANTHER" id="PTHR19211:SF123">
    <property type="entry name" value="ABC TRANSPORTER"/>
    <property type="match status" value="1"/>
</dbReference>
<evidence type="ECO:0000313" key="3">
    <source>
        <dbReference type="EMBL" id="GMA89191.1"/>
    </source>
</evidence>
<dbReference type="Proteomes" id="UP001157017">
    <property type="component" value="Unassembled WGS sequence"/>
</dbReference>
<evidence type="ECO:0000313" key="4">
    <source>
        <dbReference type="Proteomes" id="UP001157017"/>
    </source>
</evidence>
<feature type="region of interest" description="Disordered" evidence="2">
    <location>
        <begin position="116"/>
        <end position="135"/>
    </location>
</feature>
<evidence type="ECO:0008006" key="5">
    <source>
        <dbReference type="Google" id="ProtNLM"/>
    </source>
</evidence>
<accession>A0ABQ6JNQ5</accession>
<keyword evidence="1" id="KW-0677">Repeat</keyword>
<dbReference type="InterPro" id="IPR027417">
    <property type="entry name" value="P-loop_NTPase"/>
</dbReference>
<keyword evidence="4" id="KW-1185">Reference proteome</keyword>